<accession>A0ABT3WUM1</accession>
<name>A0ABT3WUM1_9BACL</name>
<proteinExistence type="predicted"/>
<dbReference type="InterPro" id="IPR013120">
    <property type="entry name" value="FAR_NAD-bd"/>
</dbReference>
<dbReference type="PANTHER" id="PTHR11011">
    <property type="entry name" value="MALE STERILITY PROTEIN 2-RELATED"/>
    <property type="match status" value="1"/>
</dbReference>
<feature type="domain" description="Thioester reductase (TE)" evidence="1">
    <location>
        <begin position="7"/>
        <end position="240"/>
    </location>
</feature>
<sequence>MTSVSFITGFPGFIATRLLKKIARFHPFARFELLVHPSQLSRAKQELDRLVADGASPRERYRLIQGDITAKGLGLGSDDLTRLRRDVTHVFHLAALYDLAVPQDIAYRVNVIGTDHVNDFVRSLTHLQRYTYFSTAYVSGDRTGRIYESELDCGQSFKNHYEATKFAAEVNVQALREDVPLTIIRPGIVMGDSRTGETAKFDGPYFIMRFLDRLRALPVPYVGAGAAHINLVPVDYIIDATAHLAFAQEALDRVYHLTNPNPCSARETYEMICTALLGKKPTWTLPSSLIEASLSLSPLRRFVRVEKETIAYFSHLADYDASGAQQDLLAAGIHCPSLREFLQPAVDYYIAHRTDPDKLIPVR</sequence>
<reference evidence="2 3" key="1">
    <citation type="submission" date="2022-11" db="EMBL/GenBank/DDBJ databases">
        <title>Study of microbial diversity in lake waters.</title>
        <authorList>
            <person name="Zhang J."/>
        </authorList>
    </citation>
    <scope>NUCLEOTIDE SEQUENCE [LARGE SCALE GENOMIC DNA]</scope>
    <source>
        <strain evidence="2 3">DT12</strain>
    </source>
</reference>
<evidence type="ECO:0000259" key="1">
    <source>
        <dbReference type="Pfam" id="PF07993"/>
    </source>
</evidence>
<protein>
    <submittedName>
        <fullName evidence="2">SDR family oxidoreductase</fullName>
    </submittedName>
</protein>
<dbReference type="Gene3D" id="3.40.50.720">
    <property type="entry name" value="NAD(P)-binding Rossmann-like Domain"/>
    <property type="match status" value="1"/>
</dbReference>
<organism evidence="2 3">
    <name type="scientific">Tumebacillus lacus</name>
    <dbReference type="NCBI Taxonomy" id="2995335"/>
    <lineage>
        <taxon>Bacteria</taxon>
        <taxon>Bacillati</taxon>
        <taxon>Bacillota</taxon>
        <taxon>Bacilli</taxon>
        <taxon>Bacillales</taxon>
        <taxon>Alicyclobacillaceae</taxon>
        <taxon>Tumebacillus</taxon>
    </lineage>
</organism>
<evidence type="ECO:0000313" key="2">
    <source>
        <dbReference type="EMBL" id="MCX7568385.1"/>
    </source>
</evidence>
<dbReference type="RefSeq" id="WP_267149640.1">
    <property type="nucleotide sequence ID" value="NZ_JAPMLT010000001.1"/>
</dbReference>
<evidence type="ECO:0000313" key="3">
    <source>
        <dbReference type="Proteomes" id="UP001208017"/>
    </source>
</evidence>
<dbReference type="Pfam" id="PF07993">
    <property type="entry name" value="NAD_binding_4"/>
    <property type="match status" value="1"/>
</dbReference>
<comment type="caution">
    <text evidence="2">The sequence shown here is derived from an EMBL/GenBank/DDBJ whole genome shotgun (WGS) entry which is preliminary data.</text>
</comment>
<dbReference type="InterPro" id="IPR026055">
    <property type="entry name" value="FAR"/>
</dbReference>
<dbReference type="Proteomes" id="UP001208017">
    <property type="component" value="Unassembled WGS sequence"/>
</dbReference>
<gene>
    <name evidence="2" type="ORF">OS242_00165</name>
</gene>
<dbReference type="InterPro" id="IPR036291">
    <property type="entry name" value="NAD(P)-bd_dom_sf"/>
</dbReference>
<dbReference type="SUPFAM" id="SSF51735">
    <property type="entry name" value="NAD(P)-binding Rossmann-fold domains"/>
    <property type="match status" value="1"/>
</dbReference>
<keyword evidence="3" id="KW-1185">Reference proteome</keyword>
<dbReference type="EMBL" id="JAPMLT010000001">
    <property type="protein sequence ID" value="MCX7568385.1"/>
    <property type="molecule type" value="Genomic_DNA"/>
</dbReference>
<dbReference type="CDD" id="cd05263">
    <property type="entry name" value="MupV_like_SDR_e"/>
    <property type="match status" value="1"/>
</dbReference>